<proteinExistence type="predicted"/>
<evidence type="ECO:0000313" key="2">
    <source>
        <dbReference type="Proteomes" id="UP000295399"/>
    </source>
</evidence>
<dbReference type="SUPFAM" id="SSF53756">
    <property type="entry name" value="UDP-Glycosyltransferase/glycogen phosphorylase"/>
    <property type="match status" value="1"/>
</dbReference>
<name>A0A4V6NQQ2_RHOSA</name>
<sequence>MSATKDPHAALSAWRAEPGSKRAFQAFLDSLGPSTPVATFLDSLGVFQQHGTVDADLLAQVGIKAFERDALDIARRFFERALTENRQQVIAYSGLIHIFYRQENANAAIAVFKRAMANGALHSRLFSDMSHVYGRLLGDTAKGRRYSELAHQTDANNVAAMDNLARMYAVRDPEFADQLYTQALARSPEDAQLNMNYALFLLQAGHLARGWSHYRYRLDLSLGPRKALRYNPILPGWDGEDLTGKAVFAMAEQGLGDELLFGLTYPALYARARHLTIGCDRRLIPIFQRSFPDATVTGFRDTVVNRVRDRSFPYVEAGVQAGTLALDHALPIGDLGRAFWPDRAAVGQWPCGYIKADPERTAEMAARMGPRREPVRIGIAWRSGTVDVDRKHGYLDPDDLAPILAVPGVEFVVLQYSLAEGELAHLRRVARQPVIALDDVDLKDDLDANLAIMENLDMVMSPPMAPAMMSICLGRPTWLLGGMPWWFFGERGEWPAHVPVLRWLRFIRRQGVADLEPVVAAVRQLAADGPDGAWGPNRAAAD</sequence>
<dbReference type="InParanoid" id="A0A4V6NQQ2"/>
<dbReference type="AlphaFoldDB" id="A0A4V6NQQ2"/>
<dbReference type="Proteomes" id="UP000295399">
    <property type="component" value="Unassembled WGS sequence"/>
</dbReference>
<dbReference type="OrthoDB" id="6193797at2"/>
<accession>A0A4V6NQQ2</accession>
<dbReference type="Gene3D" id="1.25.40.10">
    <property type="entry name" value="Tetratricopeptide repeat domain"/>
    <property type="match status" value="1"/>
</dbReference>
<dbReference type="RefSeq" id="WP_132709400.1">
    <property type="nucleotide sequence ID" value="NZ_JACIGF010000013.1"/>
</dbReference>
<protein>
    <submittedName>
        <fullName evidence="1">Uncharacterized protein</fullName>
    </submittedName>
</protein>
<dbReference type="EMBL" id="SLXO01000013">
    <property type="protein sequence ID" value="TCP30766.1"/>
    <property type="molecule type" value="Genomic_DNA"/>
</dbReference>
<comment type="caution">
    <text evidence="1">The sequence shown here is derived from an EMBL/GenBank/DDBJ whole genome shotgun (WGS) entry which is preliminary data.</text>
</comment>
<evidence type="ECO:0000313" key="1">
    <source>
        <dbReference type="EMBL" id="TCP30766.1"/>
    </source>
</evidence>
<organism evidence="1 2">
    <name type="scientific">Rhodothalassium salexigens DSM 2132</name>
    <dbReference type="NCBI Taxonomy" id="1188247"/>
    <lineage>
        <taxon>Bacteria</taxon>
        <taxon>Pseudomonadati</taxon>
        <taxon>Pseudomonadota</taxon>
        <taxon>Alphaproteobacteria</taxon>
        <taxon>Rhodothalassiales</taxon>
        <taxon>Rhodothalassiaceae</taxon>
        <taxon>Rhodothalassium</taxon>
    </lineage>
</organism>
<dbReference type="SUPFAM" id="SSF81901">
    <property type="entry name" value="HCP-like"/>
    <property type="match status" value="1"/>
</dbReference>
<reference evidence="1 2" key="1">
    <citation type="submission" date="2019-03" db="EMBL/GenBank/DDBJ databases">
        <title>Genomic Encyclopedia of Type Strains, Phase IV (KMG-IV): sequencing the most valuable type-strain genomes for metagenomic binning, comparative biology and taxonomic classification.</title>
        <authorList>
            <person name="Goeker M."/>
        </authorList>
    </citation>
    <scope>NUCLEOTIDE SEQUENCE [LARGE SCALE GENOMIC DNA]</scope>
    <source>
        <strain evidence="1 2">DSM 2132</strain>
    </source>
</reference>
<dbReference type="InterPro" id="IPR011990">
    <property type="entry name" value="TPR-like_helical_dom_sf"/>
</dbReference>
<keyword evidence="2" id="KW-1185">Reference proteome</keyword>
<gene>
    <name evidence="1" type="ORF">EV659_11319</name>
</gene>